<sequence>MDELGEIIRPFFPRLPYGMPGEGGAAPGPNMPGLPGPSEPTALISAVPDSREMNRDSPSLSEEFPFLRMGSAEFRELADTLREPPLMEDSVRREELESFFRGWVAAGFEPKFDEGLVEMQFKLELKLEYALREDGFTENSIIETRRKWRSSALTAPAQARFLTRKALKRSLETANIRDSAPYKRVLRDVSNYQIGLTR</sequence>
<organism evidence="2">
    <name type="scientific">Beta vulgaris subsp. maritima</name>
    <name type="common">Sea beet</name>
    <name type="synonym">Beta maritima</name>
    <dbReference type="NCBI Taxonomy" id="350892"/>
    <lineage>
        <taxon>Eukaryota</taxon>
        <taxon>Viridiplantae</taxon>
        <taxon>Streptophyta</taxon>
        <taxon>Embryophyta</taxon>
        <taxon>Tracheophyta</taxon>
        <taxon>Spermatophyta</taxon>
        <taxon>Magnoliopsida</taxon>
        <taxon>eudicotyledons</taxon>
        <taxon>Gunneridae</taxon>
        <taxon>Pentapetalae</taxon>
        <taxon>Caryophyllales</taxon>
        <taxon>Chenopodiaceae</taxon>
        <taxon>Betoideae</taxon>
        <taxon>Beta</taxon>
    </lineage>
</organism>
<evidence type="ECO:0000256" key="1">
    <source>
        <dbReference type="SAM" id="MobiDB-lite"/>
    </source>
</evidence>
<dbReference type="EMBL" id="FP885834">
    <property type="protein sequence ID" value="CBJ14090.1"/>
    <property type="molecule type" value="Genomic_DNA"/>
</dbReference>
<feature type="compositionally biased region" description="Pro residues" evidence="1">
    <location>
        <begin position="29"/>
        <end position="38"/>
    </location>
</feature>
<evidence type="ECO:0000313" key="2">
    <source>
        <dbReference type="EMBL" id="CBJ14090.1"/>
    </source>
</evidence>
<reference evidence="2" key="2">
    <citation type="journal article" date="2011" name="Genome Biol. Evol.">
        <title>Structural and content diversity of mitochondrial genome in beet: a comparative genomic analysis.</title>
        <authorList>
            <person name="Darracq A."/>
            <person name="Varre J.S."/>
            <person name="Marechal-Drouard L."/>
            <person name="Courseaux A."/>
            <person name="Saumitou-Laprade P."/>
            <person name="Oztas S."/>
            <person name="Vacherie B."/>
            <person name="Barbe V.and.Touzet.P."/>
        </authorList>
    </citation>
    <scope>NUCLEOTIDE SEQUENCE</scope>
</reference>
<keyword evidence="2" id="KW-0496">Mitochondrion</keyword>
<dbReference type="RefSeq" id="YP_004222264.1">
    <property type="nucleotide sequence ID" value="NC_015099.1"/>
</dbReference>
<protein>
    <submittedName>
        <fullName evidence="3">Uncharacterized protein orf198a</fullName>
    </submittedName>
</protein>
<feature type="region of interest" description="Disordered" evidence="1">
    <location>
        <begin position="18"/>
        <end position="43"/>
    </location>
</feature>
<proteinExistence type="predicted"/>
<evidence type="ECO:0000313" key="3">
    <source>
        <dbReference type="EMBL" id="CBJ20673.1"/>
    </source>
</evidence>
<dbReference type="EMBL" id="FQ014226">
    <property type="protein sequence ID" value="CBL52055.1"/>
    <property type="molecule type" value="Genomic_DNA"/>
</dbReference>
<dbReference type="EMBL" id="FP885845">
    <property type="protein sequence ID" value="CBJ17499.1"/>
    <property type="molecule type" value="Genomic_DNA"/>
</dbReference>
<dbReference type="EMBL" id="FP885871">
    <property type="protein sequence ID" value="CBJ20673.1"/>
    <property type="molecule type" value="Genomic_DNA"/>
</dbReference>
<dbReference type="AlphaFoldDB" id="E6ZE75"/>
<reference evidence="2" key="1">
    <citation type="submission" date="2010-11" db="EMBL/GenBank/DDBJ databases">
        <authorList>
            <person name="Genoscope - CEA"/>
        </authorList>
    </citation>
    <scope>NUCLEOTIDE SEQUENCE</scope>
</reference>
<gene>
    <name evidence="2" type="primary">orf198a</name>
</gene>
<geneLocation type="mitochondrion" evidence="2"/>
<name>E6ZE75_BETVM</name>
<dbReference type="GeneID" id="10220589"/>
<accession>E6ZE75</accession>